<comment type="caution">
    <text evidence="3">The sequence shown here is derived from an EMBL/GenBank/DDBJ whole genome shotgun (WGS) entry which is preliminary data.</text>
</comment>
<accession>A0A0T5ZZ26</accession>
<sequence length="171" mass="18571">MSDQLFFSAILAIVALMVVVLAVLLGFLIGSRNTVRSERSSKVRHAKKSPPRKRKSALKRFFLFLKKHWPKRKKKQEAPAPAPTPQAVTAEKNQDGKEKKKKSSLGVAAAIIGVMFSLNAFFVFSGATILVVIVSIVSQSPDVLKTATGYGLVAVSCGVSLVLFAVYLIKK</sequence>
<keyword evidence="2" id="KW-0472">Membrane</keyword>
<keyword evidence="2" id="KW-0812">Transmembrane</keyword>
<protein>
    <submittedName>
        <fullName evidence="3">Uncharacterized protein</fullName>
    </submittedName>
</protein>
<evidence type="ECO:0000256" key="2">
    <source>
        <dbReference type="SAM" id="Phobius"/>
    </source>
</evidence>
<feature type="transmembrane region" description="Helical" evidence="2">
    <location>
        <begin position="149"/>
        <end position="169"/>
    </location>
</feature>
<dbReference type="AlphaFoldDB" id="A0A0T5ZZ26"/>
<evidence type="ECO:0000313" key="4">
    <source>
        <dbReference type="Proteomes" id="UP000051297"/>
    </source>
</evidence>
<proteinExistence type="predicted"/>
<feature type="transmembrane region" description="Helical" evidence="2">
    <location>
        <begin position="107"/>
        <end position="137"/>
    </location>
</feature>
<keyword evidence="2" id="KW-1133">Transmembrane helix</keyword>
<gene>
    <name evidence="3" type="ORF">XU08_C0001G0273</name>
</gene>
<evidence type="ECO:0000256" key="1">
    <source>
        <dbReference type="SAM" id="MobiDB-lite"/>
    </source>
</evidence>
<organism evidence="3 4">
    <name type="scientific">candidate division WWE3 bacterium CSP1-7</name>
    <dbReference type="NCBI Taxonomy" id="1576480"/>
    <lineage>
        <taxon>Bacteria</taxon>
        <taxon>Katanobacteria</taxon>
    </lineage>
</organism>
<dbReference type="STRING" id="1576480.XU08_C0001G0273"/>
<feature type="region of interest" description="Disordered" evidence="1">
    <location>
        <begin position="69"/>
        <end position="97"/>
    </location>
</feature>
<dbReference type="EMBL" id="LDXK01000001">
    <property type="protein sequence ID" value="KRT67861.1"/>
    <property type="molecule type" value="Genomic_DNA"/>
</dbReference>
<dbReference type="Proteomes" id="UP000051297">
    <property type="component" value="Unassembled WGS sequence"/>
</dbReference>
<feature type="transmembrane region" description="Helical" evidence="2">
    <location>
        <begin position="6"/>
        <end position="29"/>
    </location>
</feature>
<evidence type="ECO:0000313" key="3">
    <source>
        <dbReference type="EMBL" id="KRT67861.1"/>
    </source>
</evidence>
<reference evidence="3 4" key="1">
    <citation type="submission" date="2015-05" db="EMBL/GenBank/DDBJ databases">
        <title>Critical biogeochemical functions in the subsurface are associated with bacteria from new phyla and little studied lineages.</title>
        <authorList>
            <person name="Hug L.A."/>
            <person name="Thomas B.C."/>
            <person name="Sharon I."/>
            <person name="Brown C.T."/>
            <person name="Sharma R."/>
            <person name="Hettich R.L."/>
            <person name="Wilkins M.J."/>
            <person name="Williams K.H."/>
            <person name="Singh A."/>
            <person name="Banfield J.F."/>
        </authorList>
    </citation>
    <scope>NUCLEOTIDE SEQUENCE [LARGE SCALE GENOMIC DNA]</scope>
    <source>
        <strain evidence="3">CSP1-7</strain>
    </source>
</reference>
<name>A0A0T5ZZ26_UNCKA</name>